<feature type="transmembrane region" description="Helical" evidence="2">
    <location>
        <begin position="1500"/>
        <end position="1517"/>
    </location>
</feature>
<feature type="transmembrane region" description="Helical" evidence="2">
    <location>
        <begin position="1041"/>
        <end position="1058"/>
    </location>
</feature>
<feature type="transmembrane region" description="Helical" evidence="2">
    <location>
        <begin position="1523"/>
        <end position="1543"/>
    </location>
</feature>
<keyword evidence="2" id="KW-0812">Transmembrane</keyword>
<dbReference type="RefSeq" id="WP_134509988.1">
    <property type="nucleotide sequence ID" value="NZ_SOFM01000039.1"/>
</dbReference>
<organism evidence="3 4">
    <name type="scientific">Cryobacterium mannosilyticum</name>
    <dbReference type="NCBI Taxonomy" id="1259190"/>
    <lineage>
        <taxon>Bacteria</taxon>
        <taxon>Bacillati</taxon>
        <taxon>Actinomycetota</taxon>
        <taxon>Actinomycetes</taxon>
        <taxon>Micrococcales</taxon>
        <taxon>Microbacteriaceae</taxon>
        <taxon>Cryobacterium</taxon>
    </lineage>
</organism>
<feature type="transmembrane region" description="Helical" evidence="2">
    <location>
        <begin position="1106"/>
        <end position="1123"/>
    </location>
</feature>
<feature type="transmembrane region" description="Helical" evidence="2">
    <location>
        <begin position="765"/>
        <end position="783"/>
    </location>
</feature>
<dbReference type="PANTHER" id="PTHR48125:SF10">
    <property type="entry name" value="OS12G0136300 PROTEIN"/>
    <property type="match status" value="1"/>
</dbReference>
<proteinExistence type="predicted"/>
<feature type="transmembrane region" description="Helical" evidence="2">
    <location>
        <begin position="596"/>
        <end position="613"/>
    </location>
</feature>
<evidence type="ECO:0008006" key="5">
    <source>
        <dbReference type="Google" id="ProtNLM"/>
    </source>
</evidence>
<dbReference type="PANTHER" id="PTHR48125">
    <property type="entry name" value="LP07818P1"/>
    <property type="match status" value="1"/>
</dbReference>
<dbReference type="InterPro" id="IPR058062">
    <property type="entry name" value="SCO7613_C"/>
</dbReference>
<sequence>MSGTGTPGSFAQFAGRVLWPRRPADLTDVTQCPACQSRLRSFRCPSCGLDLSHPAATELLAASTDAAALLDRRVALIGRIRFDLERARTAQLPLPRGPVAAVACAVAVAVAEAVAVAAPTAAAAPESSTTPAAPPVFAPPVFAPPAGAPLPAQPLLPLGPQQAPPLPPRAEPHAAGAPRPPKRSSVQILLLLVGVTLVSVAAIFFLTVAWLFAGLAVRSLIVGLVTVAALVTAAALRRRTLVATAEGIGALAVVLVLLDAWALRQNDLFGLAGTDALTYWGVTLVACTLLFLGWHAVSRLRVASVAGFAAAAPGLGLLAAGLATGQPDATRLYLAFLGASIGALVHRFTLPAPGRDSDAPVGDTPVAMAPVAEAPNAVPAAAPTVRGGRWPSIDRVPERAAVLTLGGLALAGAFLAALFVDPANALAPVLTLGLVAAAALLHTVVVLVAPAAGGPHRAFAYGAAALATLAVVAIAPVATFRAGDLAGATAGPILIAVGLALALELLARRSSGPTRTAAIVAALTAAFAAANFAVLTGLYAAIPLVGAVAGGLSGAGDPLAPPVAENVWALGALAGVGLLTTLVWALGGILTVRARVIAWLFAVVAVLAVPFLGALWLVTLVYVLLGLLSLLGLLLQRFGRASFGRFRPVVVAFLTATVLFGYLVSWNSSGSWWVGSAGAIVALFTARLLVDRVRGGTTRGALLAGALLLTLVAAVAAPWALNLDAAPTGDARLVDQLRGLTLVAALLQLLVAVPLPLFGATERRWAFWTLLAPTAAAFALPLSAIAEGLTPAEHATLLQGEPAAGIAHAAILLAVPLVWVLAPRNRELHRERLTAAVALASVLLLLGWSVIRATDAPAAVATIALPAAASALLVFALALFLGTHGGPTAGATATAGGADRDRLAVEAGATLVLVPATGWAVTADPDLGWLVLLVAGVGALVAAIAADGLFASRSPRRHLGWLAMVLGIAGLWRGLSAAGTAALEPFVLPVAGLLLVVAVLVRRFGRVDRAAAASPVAALLTLAGLLVAVLPLAVAGQTGPVARPVVVMLVCALLLLAVTGIRWSPARSAYLAAAGTAGAAGLVVAVVARAVTVLNEPGPPDGRLELWLLPLAVLAAAAFLLPRHPDTRTRSARRLAGMLLLAGVLTIVSLAEIAGFDGAGGQAEGWVGTLRGTALVLGLGALHLLALTRDGSRGPLRAETGWLAVALGVLVAFAAIVTGAVDPLELVTVPLGLVVALGQLLPRLRVGGVAFDALATRRFGAGLAIGLLPSAFTGGDAVLRPILALAVGGALAVGAAVLTPHPRWRAPAGLALVLSLVGVVSAAGGRIVRLLAEVPAGPDARLEAWLFPAALALVVAGTILVTGAHGPAALTLPVGAIPAGAGRPTDAAALRRGYALVILATALVLAAELPALDFAPLATIRVILLVWTFSSLHLAAFWLDESPLGRGVSWVFIAAGAVAVLAGFAHAAPDTIEIVSVPLAVALLTTGWLHLEATPAARSWPWFAPGLLVLLVPSLLLDVTESPLWRVVGLGVVATVVIVVGAVRRLQAPFVIGAVVLLVHAIAQLWPWISLAYGAVPWWLWLGIGGAVLIVLAARYEQRIGNLKAIALGISALR</sequence>
<feature type="transmembrane region" description="Helical" evidence="2">
    <location>
        <begin position="1450"/>
        <end position="1468"/>
    </location>
</feature>
<evidence type="ECO:0000313" key="4">
    <source>
        <dbReference type="Proteomes" id="UP000297643"/>
    </source>
</evidence>
<feature type="transmembrane region" description="Helical" evidence="2">
    <location>
        <begin position="276"/>
        <end position="295"/>
    </location>
</feature>
<dbReference type="NCBIfam" id="NF047321">
    <property type="entry name" value="SCO7613_CTERM"/>
    <property type="match status" value="1"/>
</dbReference>
<feature type="transmembrane region" description="Helical" evidence="2">
    <location>
        <begin position="248"/>
        <end position="264"/>
    </location>
</feature>
<feature type="transmembrane region" description="Helical" evidence="2">
    <location>
        <begin position="400"/>
        <end position="420"/>
    </location>
</feature>
<keyword evidence="2" id="KW-0472">Membrane</keyword>
<feature type="transmembrane region" description="Helical" evidence="2">
    <location>
        <begin position="958"/>
        <end position="975"/>
    </location>
</feature>
<keyword evidence="4" id="KW-1185">Reference proteome</keyword>
<feature type="transmembrane region" description="Helical" evidence="2">
    <location>
        <begin position="648"/>
        <end position="666"/>
    </location>
</feature>
<reference evidence="3 4" key="1">
    <citation type="submission" date="2019-03" db="EMBL/GenBank/DDBJ databases">
        <title>Genomics of glacier-inhabiting Cryobacterium strains.</title>
        <authorList>
            <person name="Liu Q."/>
            <person name="Xin Y.-H."/>
        </authorList>
    </citation>
    <scope>NUCLEOTIDE SEQUENCE [LARGE SCALE GENOMIC DNA]</scope>
    <source>
        <strain evidence="3 4">RHLT2-21</strain>
    </source>
</reference>
<feature type="transmembrane region" description="Helical" evidence="2">
    <location>
        <begin position="1393"/>
        <end position="1412"/>
    </location>
</feature>
<feature type="transmembrane region" description="Helical" evidence="2">
    <location>
        <begin position="1070"/>
        <end position="1094"/>
    </location>
</feature>
<evidence type="ECO:0000256" key="2">
    <source>
        <dbReference type="SAM" id="Phobius"/>
    </source>
</evidence>
<evidence type="ECO:0000256" key="1">
    <source>
        <dbReference type="SAM" id="MobiDB-lite"/>
    </source>
</evidence>
<evidence type="ECO:0000313" key="3">
    <source>
        <dbReference type="EMBL" id="TFC01883.1"/>
    </source>
</evidence>
<feature type="transmembrane region" description="Helical" evidence="2">
    <location>
        <begin position="1474"/>
        <end position="1491"/>
    </location>
</feature>
<comment type="caution">
    <text evidence="3">The sequence shown here is derived from an EMBL/GenBank/DDBJ whole genome shotgun (WGS) entry which is preliminary data.</text>
</comment>
<feature type="transmembrane region" description="Helical" evidence="2">
    <location>
        <begin position="803"/>
        <end position="821"/>
    </location>
</feature>
<name>A0A4R8W7D9_9MICO</name>
<feature type="transmembrane region" description="Helical" evidence="2">
    <location>
        <begin position="927"/>
        <end position="946"/>
    </location>
</feature>
<dbReference type="Proteomes" id="UP000297643">
    <property type="component" value="Unassembled WGS sequence"/>
</dbReference>
<feature type="transmembrane region" description="Helical" evidence="2">
    <location>
        <begin position="302"/>
        <end position="320"/>
    </location>
</feature>
<feature type="transmembrane region" description="Helical" evidence="2">
    <location>
        <begin position="1344"/>
        <end position="1372"/>
    </location>
</feature>
<dbReference type="EMBL" id="SOFM01000039">
    <property type="protein sequence ID" value="TFC01883.1"/>
    <property type="molecule type" value="Genomic_DNA"/>
</dbReference>
<feature type="transmembrane region" description="Helical" evidence="2">
    <location>
        <begin position="426"/>
        <end position="451"/>
    </location>
</feature>
<feature type="transmembrane region" description="Helical" evidence="2">
    <location>
        <begin position="332"/>
        <end position="350"/>
    </location>
</feature>
<feature type="region of interest" description="Disordered" evidence="1">
    <location>
        <begin position="153"/>
        <end position="179"/>
    </location>
</feature>
<feature type="transmembrane region" description="Helical" evidence="2">
    <location>
        <begin position="567"/>
        <end position="589"/>
    </location>
</feature>
<feature type="transmembrane region" description="Helical" evidence="2">
    <location>
        <begin position="188"/>
        <end position="213"/>
    </location>
</feature>
<feature type="transmembrane region" description="Helical" evidence="2">
    <location>
        <begin position="1168"/>
        <end position="1188"/>
    </location>
</feature>
<feature type="transmembrane region" description="Helical" evidence="2">
    <location>
        <begin position="485"/>
        <end position="506"/>
    </location>
</feature>
<feature type="transmembrane region" description="Helical" evidence="2">
    <location>
        <begin position="833"/>
        <end position="851"/>
    </location>
</feature>
<feature type="transmembrane region" description="Helical" evidence="2">
    <location>
        <begin position="1418"/>
        <end position="1438"/>
    </location>
</feature>
<feature type="transmembrane region" description="Helical" evidence="2">
    <location>
        <begin position="1135"/>
        <end position="1156"/>
    </location>
</feature>
<feature type="transmembrane region" description="Helical" evidence="2">
    <location>
        <begin position="458"/>
        <end position="479"/>
    </location>
</feature>
<feature type="transmembrane region" description="Helical" evidence="2">
    <location>
        <begin position="219"/>
        <end position="236"/>
    </location>
</feature>
<protein>
    <recommendedName>
        <fullName evidence="5">DUF2157 domain-containing protein</fullName>
    </recommendedName>
</protein>
<accession>A0A4R8W7D9</accession>
<feature type="transmembrane region" description="Helical" evidence="2">
    <location>
        <begin position="1310"/>
        <end position="1332"/>
    </location>
</feature>
<gene>
    <name evidence="3" type="ORF">E3O32_12480</name>
</gene>
<feature type="transmembrane region" description="Helical" evidence="2">
    <location>
        <begin position="903"/>
        <end position="921"/>
    </location>
</feature>
<feature type="transmembrane region" description="Helical" evidence="2">
    <location>
        <begin position="1550"/>
        <end position="1569"/>
    </location>
</feature>
<feature type="transmembrane region" description="Helical" evidence="2">
    <location>
        <begin position="1278"/>
        <end position="1298"/>
    </location>
</feature>
<feature type="transmembrane region" description="Helical" evidence="2">
    <location>
        <begin position="619"/>
        <end position="636"/>
    </location>
</feature>
<feature type="transmembrane region" description="Helical" evidence="2">
    <location>
        <begin position="1013"/>
        <end position="1035"/>
    </location>
</feature>
<feature type="transmembrane region" description="Helical" evidence="2">
    <location>
        <begin position="518"/>
        <end position="542"/>
    </location>
</feature>
<feature type="transmembrane region" description="Helical" evidence="2">
    <location>
        <begin position="863"/>
        <end position="882"/>
    </location>
</feature>
<feature type="transmembrane region" description="Helical" evidence="2">
    <location>
        <begin position="702"/>
        <end position="720"/>
    </location>
</feature>
<feature type="transmembrane region" description="Helical" evidence="2">
    <location>
        <begin position="1200"/>
        <end position="1220"/>
    </location>
</feature>
<feature type="transmembrane region" description="Helical" evidence="2">
    <location>
        <begin position="1575"/>
        <end position="1594"/>
    </location>
</feature>
<keyword evidence="2" id="KW-1133">Transmembrane helix</keyword>
<feature type="transmembrane region" description="Helical" evidence="2">
    <location>
        <begin position="740"/>
        <end position="758"/>
    </location>
</feature>
<feature type="transmembrane region" description="Helical" evidence="2">
    <location>
        <begin position="672"/>
        <end position="690"/>
    </location>
</feature>
<feature type="transmembrane region" description="Helical" evidence="2">
    <location>
        <begin position="981"/>
        <end position="1001"/>
    </location>
</feature>